<evidence type="ECO:0000313" key="2">
    <source>
        <dbReference type="EMBL" id="KAG5187084.1"/>
    </source>
</evidence>
<keyword evidence="3" id="KW-1185">Reference proteome</keyword>
<dbReference type="AlphaFoldDB" id="A0A835ZBB0"/>
<comment type="caution">
    <text evidence="2">The sequence shown here is derived from an EMBL/GenBank/DDBJ whole genome shotgun (WGS) entry which is preliminary data.</text>
</comment>
<proteinExistence type="predicted"/>
<sequence length="141" mass="15445">MIKPGLIVAVCLAAREAWKLMKYAAVTLPKMKAQPLTQTSPQAPPRRRSMPKRHQGGLRTRWRAGLAKEGCQEDDAPGAHTGNRLCFTSTVPCSLCVLHHRRGEPSLAAKEGFFAAPRVLTLFVEHVDGSVLLVRAAPPTW</sequence>
<gene>
    <name evidence="2" type="ORF">JKP88DRAFT_235524</name>
</gene>
<protein>
    <submittedName>
        <fullName evidence="2">Uncharacterized protein</fullName>
    </submittedName>
</protein>
<name>A0A835ZBB0_9STRA</name>
<dbReference type="EMBL" id="JAFCMP010000096">
    <property type="protein sequence ID" value="KAG5187084.1"/>
    <property type="molecule type" value="Genomic_DNA"/>
</dbReference>
<evidence type="ECO:0000313" key="3">
    <source>
        <dbReference type="Proteomes" id="UP000664859"/>
    </source>
</evidence>
<accession>A0A835ZBB0</accession>
<evidence type="ECO:0000256" key="1">
    <source>
        <dbReference type="SAM" id="MobiDB-lite"/>
    </source>
</evidence>
<organism evidence="2 3">
    <name type="scientific">Tribonema minus</name>
    <dbReference type="NCBI Taxonomy" id="303371"/>
    <lineage>
        <taxon>Eukaryota</taxon>
        <taxon>Sar</taxon>
        <taxon>Stramenopiles</taxon>
        <taxon>Ochrophyta</taxon>
        <taxon>PX clade</taxon>
        <taxon>Xanthophyceae</taxon>
        <taxon>Tribonematales</taxon>
        <taxon>Tribonemataceae</taxon>
        <taxon>Tribonema</taxon>
    </lineage>
</organism>
<reference evidence="2" key="1">
    <citation type="submission" date="2021-02" db="EMBL/GenBank/DDBJ databases">
        <title>First Annotated Genome of the Yellow-green Alga Tribonema minus.</title>
        <authorList>
            <person name="Mahan K.M."/>
        </authorList>
    </citation>
    <scope>NUCLEOTIDE SEQUENCE</scope>
    <source>
        <strain evidence="2">UTEX B ZZ1240</strain>
    </source>
</reference>
<feature type="region of interest" description="Disordered" evidence="1">
    <location>
        <begin position="33"/>
        <end position="58"/>
    </location>
</feature>
<dbReference type="Proteomes" id="UP000664859">
    <property type="component" value="Unassembled WGS sequence"/>
</dbReference>
<feature type="compositionally biased region" description="Basic residues" evidence="1">
    <location>
        <begin position="45"/>
        <end position="58"/>
    </location>
</feature>